<dbReference type="AlphaFoldDB" id="A0A4Z0PFZ4"/>
<comment type="caution">
    <text evidence="2">The sequence shown here is derived from an EMBL/GenBank/DDBJ whole genome shotgun (WGS) entry which is preliminary data.</text>
</comment>
<dbReference type="EMBL" id="SRLD01000044">
    <property type="protein sequence ID" value="TGE14008.1"/>
    <property type="molecule type" value="Genomic_DNA"/>
</dbReference>
<evidence type="ECO:0000313" key="3">
    <source>
        <dbReference type="Proteomes" id="UP000297739"/>
    </source>
</evidence>
<dbReference type="OrthoDB" id="9802846at2"/>
<dbReference type="Proteomes" id="UP000297739">
    <property type="component" value="Unassembled WGS sequence"/>
</dbReference>
<evidence type="ECO:0000313" key="2">
    <source>
        <dbReference type="EMBL" id="TGE14008.1"/>
    </source>
</evidence>
<accession>A0A4Z0PFZ4</accession>
<evidence type="ECO:0000259" key="1">
    <source>
        <dbReference type="Pfam" id="PF04965"/>
    </source>
</evidence>
<sequence>MSDVMRNLLDEEPENSFLGRGWSFPTAFEPSTMQLTLVAEEEDIRQSLHILFNTEPGERIMNPEYGCPLRQFLFEQIDSSMLTRIKATVDQAILRFESRIKVLGVEVHTENSNDGILLLEVSYMVRTLNSRHNVVFPFMREATLLTGSPA</sequence>
<gene>
    <name evidence="2" type="ORF">E5J99_17975</name>
</gene>
<feature type="domain" description="IraD/Gp25-like" evidence="1">
    <location>
        <begin position="40"/>
        <end position="127"/>
    </location>
</feature>
<dbReference type="SUPFAM" id="SSF160719">
    <property type="entry name" value="gpW/gp25-like"/>
    <property type="match status" value="1"/>
</dbReference>
<dbReference type="Gene3D" id="3.10.450.40">
    <property type="match status" value="1"/>
</dbReference>
<proteinExistence type="predicted"/>
<dbReference type="InterPro" id="IPR007048">
    <property type="entry name" value="IraD/Gp25-like"/>
</dbReference>
<name>A0A4Z0PFZ4_9BACT</name>
<dbReference type="Pfam" id="PF04965">
    <property type="entry name" value="GPW_gp25"/>
    <property type="match status" value="1"/>
</dbReference>
<protein>
    <recommendedName>
        <fullName evidence="1">IraD/Gp25-like domain-containing protein</fullName>
    </recommendedName>
</protein>
<reference evidence="2 3" key="1">
    <citation type="submission" date="2019-04" db="EMBL/GenBank/DDBJ databases">
        <authorList>
            <person name="Feng G."/>
            <person name="Zhang J."/>
            <person name="Zhu H."/>
        </authorList>
    </citation>
    <scope>NUCLEOTIDE SEQUENCE [LARGE SCALE GENOMIC DNA]</scope>
    <source>
        <strain evidence="2 3">JCM 17223</strain>
    </source>
</reference>
<keyword evidence="3" id="KW-1185">Reference proteome</keyword>
<organism evidence="2 3">
    <name type="scientific">Hymenobacter elongatus</name>
    <dbReference type="NCBI Taxonomy" id="877208"/>
    <lineage>
        <taxon>Bacteria</taxon>
        <taxon>Pseudomonadati</taxon>
        <taxon>Bacteroidota</taxon>
        <taxon>Cytophagia</taxon>
        <taxon>Cytophagales</taxon>
        <taxon>Hymenobacteraceae</taxon>
        <taxon>Hymenobacter</taxon>
    </lineage>
</organism>